<organism evidence="2 3">
    <name type="scientific">Nocardioides daphniae</name>
    <dbReference type="NCBI Taxonomy" id="402297"/>
    <lineage>
        <taxon>Bacteria</taxon>
        <taxon>Bacillati</taxon>
        <taxon>Actinomycetota</taxon>
        <taxon>Actinomycetes</taxon>
        <taxon>Propionibacteriales</taxon>
        <taxon>Nocardioidaceae</taxon>
        <taxon>Nocardioides</taxon>
    </lineage>
</organism>
<gene>
    <name evidence="2" type="ORF">GCM10007231_21070</name>
</gene>
<keyword evidence="1" id="KW-0812">Transmembrane</keyword>
<keyword evidence="1" id="KW-0472">Membrane</keyword>
<keyword evidence="3" id="KW-1185">Reference proteome</keyword>
<sequence length="191" mass="20690">MGRASYSRRPHPRDVPGFDEAVRLGLTPQVPPTPPALVCRPSYSGVLPVALLALAAIAVVVAAPSVWTFGVVVVVVGLVVRVVVVMQRRERLEVAAGYRLVEWRAGTWGRDPDGRFGASTGLSAAPWDLRGLWHLDPRGGVVSPPDPSVLPPGHYPSPNRPGQLEMWTGAAWMYDYRTPERPFLLEAGDQG</sequence>
<feature type="transmembrane region" description="Helical" evidence="1">
    <location>
        <begin position="43"/>
        <end position="61"/>
    </location>
</feature>
<accession>A0ABQ1QB34</accession>
<name>A0ABQ1QB34_9ACTN</name>
<protein>
    <submittedName>
        <fullName evidence="2">Uncharacterized protein</fullName>
    </submittedName>
</protein>
<reference evidence="3" key="1">
    <citation type="journal article" date="2019" name="Int. J. Syst. Evol. Microbiol.">
        <title>The Global Catalogue of Microorganisms (GCM) 10K type strain sequencing project: providing services to taxonomists for standard genome sequencing and annotation.</title>
        <authorList>
            <consortium name="The Broad Institute Genomics Platform"/>
            <consortium name="The Broad Institute Genome Sequencing Center for Infectious Disease"/>
            <person name="Wu L."/>
            <person name="Ma J."/>
        </authorList>
    </citation>
    <scope>NUCLEOTIDE SEQUENCE [LARGE SCALE GENOMIC DNA]</scope>
    <source>
        <strain evidence="3">CCM 7403</strain>
    </source>
</reference>
<evidence type="ECO:0000313" key="2">
    <source>
        <dbReference type="EMBL" id="GGD21645.1"/>
    </source>
</evidence>
<dbReference type="RefSeq" id="WP_188421720.1">
    <property type="nucleotide sequence ID" value="NZ_BMCK01000003.1"/>
</dbReference>
<comment type="caution">
    <text evidence="2">The sequence shown here is derived from an EMBL/GenBank/DDBJ whole genome shotgun (WGS) entry which is preliminary data.</text>
</comment>
<proteinExistence type="predicted"/>
<dbReference type="EMBL" id="BMCK01000003">
    <property type="protein sequence ID" value="GGD21645.1"/>
    <property type="molecule type" value="Genomic_DNA"/>
</dbReference>
<dbReference type="Proteomes" id="UP000630594">
    <property type="component" value="Unassembled WGS sequence"/>
</dbReference>
<evidence type="ECO:0000313" key="3">
    <source>
        <dbReference type="Proteomes" id="UP000630594"/>
    </source>
</evidence>
<evidence type="ECO:0000256" key="1">
    <source>
        <dbReference type="SAM" id="Phobius"/>
    </source>
</evidence>
<feature type="transmembrane region" description="Helical" evidence="1">
    <location>
        <begin position="67"/>
        <end position="84"/>
    </location>
</feature>
<keyword evidence="1" id="KW-1133">Transmembrane helix</keyword>